<evidence type="ECO:0000256" key="2">
    <source>
        <dbReference type="ARBA" id="ARBA00023015"/>
    </source>
</evidence>
<feature type="domain" description="HTH lysR-type" evidence="5">
    <location>
        <begin position="3"/>
        <end position="60"/>
    </location>
</feature>
<accession>A0A9D1J3P7</accession>
<evidence type="ECO:0000313" key="7">
    <source>
        <dbReference type="Proteomes" id="UP000824232"/>
    </source>
</evidence>
<dbReference type="Pfam" id="PF03466">
    <property type="entry name" value="LysR_substrate"/>
    <property type="match status" value="1"/>
</dbReference>
<reference evidence="6" key="1">
    <citation type="submission" date="2020-10" db="EMBL/GenBank/DDBJ databases">
        <authorList>
            <person name="Gilroy R."/>
        </authorList>
    </citation>
    <scope>NUCLEOTIDE SEQUENCE</scope>
    <source>
        <strain evidence="6">CHK184-20233</strain>
    </source>
</reference>
<comment type="similarity">
    <text evidence="1">Belongs to the LysR transcriptional regulatory family.</text>
</comment>
<sequence length="295" mass="33699">MNINYELYKVFYEVVINGSISKASESMYISQPAVTQSIKNLEEKLGGKLLIRTKKGIVLTEEGKVLFDYVKKGVESFKNGENAFLNYLNLDSGSIRIGASTTITRNILMPYLEKFHKKYPKVDIKITNDLTSNLVTSLRNGDLDLLVVNLPMEENKDLKIIPICEVHDIFVGNKDYYNKTKGNIRIEELFNYPLITQKEPSNTRTFLNKYLKSNNVSTNIPNEIVSYSLIMDFVKAGFGIGYATKEFIEDDLKEKRLYEIKVTPKVPKREVGIVTLSKSIPNYSAKKLIELIQRK</sequence>
<dbReference type="AlphaFoldDB" id="A0A9D1J3P7"/>
<dbReference type="FunFam" id="1.10.10.10:FF:000001">
    <property type="entry name" value="LysR family transcriptional regulator"/>
    <property type="match status" value="1"/>
</dbReference>
<dbReference type="PROSITE" id="PS50931">
    <property type="entry name" value="HTH_LYSR"/>
    <property type="match status" value="1"/>
</dbReference>
<evidence type="ECO:0000259" key="5">
    <source>
        <dbReference type="PROSITE" id="PS50931"/>
    </source>
</evidence>
<dbReference type="InterPro" id="IPR000847">
    <property type="entry name" value="LysR_HTH_N"/>
</dbReference>
<keyword evidence="3" id="KW-0238">DNA-binding</keyword>
<dbReference type="Pfam" id="PF00126">
    <property type="entry name" value="HTH_1"/>
    <property type="match status" value="1"/>
</dbReference>
<dbReference type="CDD" id="cd05466">
    <property type="entry name" value="PBP2_LTTR_substrate"/>
    <property type="match status" value="1"/>
</dbReference>
<keyword evidence="2" id="KW-0805">Transcription regulation</keyword>
<dbReference type="EMBL" id="DVHC01000062">
    <property type="protein sequence ID" value="HIR59648.1"/>
    <property type="molecule type" value="Genomic_DNA"/>
</dbReference>
<dbReference type="InterPro" id="IPR022689">
    <property type="entry name" value="Iron_dep_repressor"/>
</dbReference>
<protein>
    <submittedName>
        <fullName evidence="6">LysR family transcriptional regulator</fullName>
    </submittedName>
</protein>
<dbReference type="GO" id="GO:0003700">
    <property type="term" value="F:DNA-binding transcription factor activity"/>
    <property type="evidence" value="ECO:0007669"/>
    <property type="project" value="InterPro"/>
</dbReference>
<proteinExistence type="inferred from homology"/>
<evidence type="ECO:0000256" key="3">
    <source>
        <dbReference type="ARBA" id="ARBA00023125"/>
    </source>
</evidence>
<dbReference type="PANTHER" id="PTHR30126">
    <property type="entry name" value="HTH-TYPE TRANSCRIPTIONAL REGULATOR"/>
    <property type="match status" value="1"/>
</dbReference>
<evidence type="ECO:0000256" key="4">
    <source>
        <dbReference type="ARBA" id="ARBA00023163"/>
    </source>
</evidence>
<dbReference type="PRINTS" id="PR00039">
    <property type="entry name" value="HTHLYSR"/>
</dbReference>
<dbReference type="SUPFAM" id="SSF46785">
    <property type="entry name" value="Winged helix' DNA-binding domain"/>
    <property type="match status" value="1"/>
</dbReference>
<dbReference type="InterPro" id="IPR005119">
    <property type="entry name" value="LysR_subst-bd"/>
</dbReference>
<reference evidence="6" key="2">
    <citation type="journal article" date="2021" name="PeerJ">
        <title>Extensive microbial diversity within the chicken gut microbiome revealed by metagenomics and culture.</title>
        <authorList>
            <person name="Gilroy R."/>
            <person name="Ravi A."/>
            <person name="Getino M."/>
            <person name="Pursley I."/>
            <person name="Horton D.L."/>
            <person name="Alikhan N.F."/>
            <person name="Baker D."/>
            <person name="Gharbi K."/>
            <person name="Hall N."/>
            <person name="Watson M."/>
            <person name="Adriaenssens E.M."/>
            <person name="Foster-Nyarko E."/>
            <person name="Jarju S."/>
            <person name="Secka A."/>
            <person name="Antonio M."/>
            <person name="Oren A."/>
            <person name="Chaudhuri R.R."/>
            <person name="La Ragione R."/>
            <person name="Hildebrand F."/>
            <person name="Pallen M.J."/>
        </authorList>
    </citation>
    <scope>NUCLEOTIDE SEQUENCE</scope>
    <source>
        <strain evidence="6">CHK184-20233</strain>
    </source>
</reference>
<dbReference type="InterPro" id="IPR036388">
    <property type="entry name" value="WH-like_DNA-bd_sf"/>
</dbReference>
<dbReference type="PANTHER" id="PTHR30126:SF64">
    <property type="entry name" value="HTH-TYPE TRANSCRIPTIONAL REGULATOR CITR"/>
    <property type="match status" value="1"/>
</dbReference>
<gene>
    <name evidence="6" type="ORF">IAB38_06315</name>
</gene>
<dbReference type="InterPro" id="IPR036390">
    <property type="entry name" value="WH_DNA-bd_sf"/>
</dbReference>
<dbReference type="GO" id="GO:0046914">
    <property type="term" value="F:transition metal ion binding"/>
    <property type="evidence" value="ECO:0007669"/>
    <property type="project" value="InterPro"/>
</dbReference>
<comment type="caution">
    <text evidence="6">The sequence shown here is derived from an EMBL/GenBank/DDBJ whole genome shotgun (WGS) entry which is preliminary data.</text>
</comment>
<evidence type="ECO:0000313" key="6">
    <source>
        <dbReference type="EMBL" id="HIR59648.1"/>
    </source>
</evidence>
<dbReference type="SMART" id="SM00529">
    <property type="entry name" value="HTH_DTXR"/>
    <property type="match status" value="1"/>
</dbReference>
<dbReference type="GO" id="GO:0000976">
    <property type="term" value="F:transcription cis-regulatory region binding"/>
    <property type="evidence" value="ECO:0007669"/>
    <property type="project" value="TreeGrafter"/>
</dbReference>
<dbReference type="Gene3D" id="1.10.10.10">
    <property type="entry name" value="Winged helix-like DNA-binding domain superfamily/Winged helix DNA-binding domain"/>
    <property type="match status" value="1"/>
</dbReference>
<evidence type="ECO:0000256" key="1">
    <source>
        <dbReference type="ARBA" id="ARBA00009437"/>
    </source>
</evidence>
<dbReference type="Proteomes" id="UP000824232">
    <property type="component" value="Unassembled WGS sequence"/>
</dbReference>
<name>A0A9D1J3P7_9FIRM</name>
<keyword evidence="4" id="KW-0804">Transcription</keyword>
<dbReference type="SUPFAM" id="SSF53850">
    <property type="entry name" value="Periplasmic binding protein-like II"/>
    <property type="match status" value="1"/>
</dbReference>
<organism evidence="6 7">
    <name type="scientific">Candidatus Onthousia excrementipullorum</name>
    <dbReference type="NCBI Taxonomy" id="2840884"/>
    <lineage>
        <taxon>Bacteria</taxon>
        <taxon>Bacillati</taxon>
        <taxon>Bacillota</taxon>
        <taxon>Bacilli</taxon>
        <taxon>Candidatus Onthousia</taxon>
    </lineage>
</organism>
<dbReference type="Gene3D" id="3.40.190.290">
    <property type="match status" value="1"/>
</dbReference>